<name>A0A151MLN3_ALLMI</name>
<dbReference type="PANTHER" id="PTHR12178">
    <property type="entry name" value="EF-HAND DOMAIN-CONTAINING PROTEIN"/>
    <property type="match status" value="1"/>
</dbReference>
<sequence>MSDKSVLAERELLPEGQAAAARHFFAAEQRKGTSVILDIFRRADKNDDGKLSLEEFQAFFSDGTLNEEELEKLFHTIDSDNTRLFC</sequence>
<protein>
    <recommendedName>
        <fullName evidence="3">EF-hand domain-containing protein</fullName>
    </recommendedName>
</protein>
<dbReference type="PANTHER" id="PTHR12178:SF2">
    <property type="entry name" value="N-TERMINAL EF-HAND CALCIUM-BINDING PROTEIN 2"/>
    <property type="match status" value="1"/>
</dbReference>
<evidence type="ECO:0000313" key="4">
    <source>
        <dbReference type="EMBL" id="KYO25434.1"/>
    </source>
</evidence>
<reference evidence="4 5" key="1">
    <citation type="journal article" date="2012" name="Genome Biol.">
        <title>Sequencing three crocodilian genomes to illuminate the evolution of archosaurs and amniotes.</title>
        <authorList>
            <person name="St John J.A."/>
            <person name="Braun E.L."/>
            <person name="Isberg S.R."/>
            <person name="Miles L.G."/>
            <person name="Chong A.Y."/>
            <person name="Gongora J."/>
            <person name="Dalzell P."/>
            <person name="Moran C."/>
            <person name="Bed'hom B."/>
            <person name="Abzhanov A."/>
            <person name="Burgess S.C."/>
            <person name="Cooksey A.M."/>
            <person name="Castoe T.A."/>
            <person name="Crawford N.G."/>
            <person name="Densmore L.D."/>
            <person name="Drew J.C."/>
            <person name="Edwards S.V."/>
            <person name="Faircloth B.C."/>
            <person name="Fujita M.K."/>
            <person name="Greenwold M.J."/>
            <person name="Hoffmann F.G."/>
            <person name="Howard J.M."/>
            <person name="Iguchi T."/>
            <person name="Janes D.E."/>
            <person name="Khan S.Y."/>
            <person name="Kohno S."/>
            <person name="de Koning A.J."/>
            <person name="Lance S.L."/>
            <person name="McCarthy F.M."/>
            <person name="McCormack J.E."/>
            <person name="Merchant M.E."/>
            <person name="Peterson D.G."/>
            <person name="Pollock D.D."/>
            <person name="Pourmand N."/>
            <person name="Raney B.J."/>
            <person name="Roessler K.A."/>
            <person name="Sanford J.R."/>
            <person name="Sawyer R.H."/>
            <person name="Schmidt C.J."/>
            <person name="Triplett E.W."/>
            <person name="Tuberville T.D."/>
            <person name="Venegas-Anaya M."/>
            <person name="Howard J.T."/>
            <person name="Jarvis E.D."/>
            <person name="Guillette L.J.Jr."/>
            <person name="Glenn T.C."/>
            <person name="Green R.E."/>
            <person name="Ray D.A."/>
        </authorList>
    </citation>
    <scope>NUCLEOTIDE SEQUENCE [LARGE SCALE GENOMIC DNA]</scope>
    <source>
        <strain evidence="4">KSC_2009_1</strain>
    </source>
</reference>
<keyword evidence="5" id="KW-1185">Reference proteome</keyword>
<keyword evidence="2" id="KW-0106">Calcium</keyword>
<dbReference type="InterPro" id="IPR011992">
    <property type="entry name" value="EF-hand-dom_pair"/>
</dbReference>
<dbReference type="PROSITE" id="PS50222">
    <property type="entry name" value="EF_HAND_2"/>
    <property type="match status" value="1"/>
</dbReference>
<evidence type="ECO:0000259" key="3">
    <source>
        <dbReference type="PROSITE" id="PS50222"/>
    </source>
</evidence>
<dbReference type="Pfam" id="PF13499">
    <property type="entry name" value="EF-hand_7"/>
    <property type="match status" value="1"/>
</dbReference>
<dbReference type="SUPFAM" id="SSF47473">
    <property type="entry name" value="EF-hand"/>
    <property type="match status" value="1"/>
</dbReference>
<dbReference type="GO" id="GO:0005737">
    <property type="term" value="C:cytoplasm"/>
    <property type="evidence" value="ECO:0007669"/>
    <property type="project" value="TreeGrafter"/>
</dbReference>
<dbReference type="Proteomes" id="UP000050525">
    <property type="component" value="Unassembled WGS sequence"/>
</dbReference>
<proteinExistence type="predicted"/>
<dbReference type="SMART" id="SM00054">
    <property type="entry name" value="EFh"/>
    <property type="match status" value="1"/>
</dbReference>
<dbReference type="GO" id="GO:0005509">
    <property type="term" value="F:calcium ion binding"/>
    <property type="evidence" value="ECO:0007669"/>
    <property type="project" value="InterPro"/>
</dbReference>
<evidence type="ECO:0000313" key="5">
    <source>
        <dbReference type="Proteomes" id="UP000050525"/>
    </source>
</evidence>
<dbReference type="Gene3D" id="1.10.238.10">
    <property type="entry name" value="EF-hand"/>
    <property type="match status" value="1"/>
</dbReference>
<dbReference type="InterPro" id="IPR039862">
    <property type="entry name" value="NECAB1/2/3"/>
</dbReference>
<dbReference type="PROSITE" id="PS00018">
    <property type="entry name" value="EF_HAND_1"/>
    <property type="match status" value="1"/>
</dbReference>
<organism evidence="4 5">
    <name type="scientific">Alligator mississippiensis</name>
    <name type="common">American alligator</name>
    <dbReference type="NCBI Taxonomy" id="8496"/>
    <lineage>
        <taxon>Eukaryota</taxon>
        <taxon>Metazoa</taxon>
        <taxon>Chordata</taxon>
        <taxon>Craniata</taxon>
        <taxon>Vertebrata</taxon>
        <taxon>Euteleostomi</taxon>
        <taxon>Archelosauria</taxon>
        <taxon>Archosauria</taxon>
        <taxon>Crocodylia</taxon>
        <taxon>Alligatoridae</taxon>
        <taxon>Alligatorinae</taxon>
        <taxon>Alligator</taxon>
    </lineage>
</organism>
<evidence type="ECO:0000256" key="2">
    <source>
        <dbReference type="ARBA" id="ARBA00022837"/>
    </source>
</evidence>
<evidence type="ECO:0000256" key="1">
    <source>
        <dbReference type="ARBA" id="ARBA00022723"/>
    </source>
</evidence>
<gene>
    <name evidence="4" type="ORF">Y1Q_0017021</name>
</gene>
<dbReference type="InterPro" id="IPR002048">
    <property type="entry name" value="EF_hand_dom"/>
</dbReference>
<dbReference type="AlphaFoldDB" id="A0A151MLN3"/>
<dbReference type="EMBL" id="AKHW03005795">
    <property type="protein sequence ID" value="KYO25434.1"/>
    <property type="molecule type" value="Genomic_DNA"/>
</dbReference>
<keyword evidence="1" id="KW-0479">Metal-binding</keyword>
<dbReference type="InterPro" id="IPR018247">
    <property type="entry name" value="EF_Hand_1_Ca_BS"/>
</dbReference>
<dbReference type="GO" id="GO:0042984">
    <property type="term" value="P:regulation of amyloid precursor protein biosynthetic process"/>
    <property type="evidence" value="ECO:0007669"/>
    <property type="project" value="TreeGrafter"/>
</dbReference>
<feature type="domain" description="EF-hand" evidence="3">
    <location>
        <begin position="31"/>
        <end position="66"/>
    </location>
</feature>
<comment type="caution">
    <text evidence="4">The sequence shown here is derived from an EMBL/GenBank/DDBJ whole genome shotgun (WGS) entry which is preliminary data.</text>
</comment>
<accession>A0A151MLN3</accession>